<protein>
    <recommendedName>
        <fullName evidence="2">Tyr recombinase domain-containing protein</fullName>
    </recommendedName>
</protein>
<dbReference type="Gene3D" id="1.10.443.10">
    <property type="entry name" value="Intergrase catalytic core"/>
    <property type="match status" value="1"/>
</dbReference>
<dbReference type="InterPro" id="IPR013762">
    <property type="entry name" value="Integrase-like_cat_sf"/>
</dbReference>
<dbReference type="Proteomes" id="UP000510821">
    <property type="component" value="Chromosome"/>
</dbReference>
<dbReference type="PROSITE" id="PS51898">
    <property type="entry name" value="TYR_RECOMBINASE"/>
    <property type="match status" value="1"/>
</dbReference>
<name>A0A7D5XCU9_FERL1</name>
<dbReference type="PANTHER" id="PTHR30349:SF87">
    <property type="entry name" value="TRANSPOSASE A"/>
    <property type="match status" value="1"/>
</dbReference>
<reference evidence="4" key="1">
    <citation type="submission" date="2020-07" db="EMBL/GenBank/DDBJ databases">
        <title>Metabolic diversity and evolutionary history of the archaeal phylum ###Micrarchaeota### uncovered from a freshwater lake metagenome.</title>
        <authorList>
            <person name="Kadnikov V.V."/>
            <person name="Savvichev A.S."/>
            <person name="Mardanov A.V."/>
            <person name="Beletsky A.V."/>
            <person name="Chupakov A.V."/>
            <person name="Kokryatskaya N.M."/>
            <person name="Pimenov N.V."/>
            <person name="Ravin N.V."/>
        </authorList>
    </citation>
    <scope>NUCLEOTIDE SEQUENCE [LARGE SCALE GENOMIC DNA]</scope>
</reference>
<dbReference type="InterPro" id="IPR002104">
    <property type="entry name" value="Integrase_catalytic"/>
</dbReference>
<proteinExistence type="predicted"/>
<dbReference type="GO" id="GO:0006310">
    <property type="term" value="P:DNA recombination"/>
    <property type="evidence" value="ECO:0007669"/>
    <property type="project" value="UniProtKB-KW"/>
</dbReference>
<sequence>MTWTTKQAIDCLDEEESISKDDKELIKKFVHERKAISNLRENTVIKIICLLKMMTKMQAKPWKKFKGRADVVALTTKINESKISIKTRENLRQTFKQFYKWLIKNPHPLEIEDVRTKMEHQDRKLPENMLVESDVLRMVDSEQNLRNKAILMTLWSSGARAAELLGMKVGSVIFDEYGARVMLSGKTGDRYVRVVEAAPYLKEYLLKVHPDKDNIAAPLWVMIFNQGKSYSKIPLTYPGLKRITERTAARCGIQKPTHPHAWRASRATFLAKFLTSSQLKVVFGWTRTAMCDTYISMLNQDVDTELLRINGKVEEKKEESILKPVICPKCKIENRVDSLYCSQCSFPLTDETLKKEYVEREKRDRFMDWLMKQPKVKKMLSEWE</sequence>
<evidence type="ECO:0000259" key="2">
    <source>
        <dbReference type="PROSITE" id="PS51898"/>
    </source>
</evidence>
<evidence type="ECO:0000313" key="3">
    <source>
        <dbReference type="EMBL" id="QLJ52871.1"/>
    </source>
</evidence>
<dbReference type="AlphaFoldDB" id="A0A7D5XCU9"/>
<dbReference type="GO" id="GO:0003677">
    <property type="term" value="F:DNA binding"/>
    <property type="evidence" value="ECO:0007669"/>
    <property type="project" value="InterPro"/>
</dbReference>
<gene>
    <name evidence="3" type="ORF">Sv326_0696</name>
</gene>
<dbReference type="InterPro" id="IPR050090">
    <property type="entry name" value="Tyrosine_recombinase_XerCD"/>
</dbReference>
<dbReference type="EMBL" id="CP058998">
    <property type="protein sequence ID" value="QLJ52871.1"/>
    <property type="molecule type" value="Genomic_DNA"/>
</dbReference>
<feature type="domain" description="Tyr recombinase" evidence="2">
    <location>
        <begin position="124"/>
        <end position="307"/>
    </location>
</feature>
<dbReference type="PANTHER" id="PTHR30349">
    <property type="entry name" value="PHAGE INTEGRASE-RELATED"/>
    <property type="match status" value="1"/>
</dbReference>
<dbReference type="SUPFAM" id="SSF56349">
    <property type="entry name" value="DNA breaking-rejoining enzymes"/>
    <property type="match status" value="1"/>
</dbReference>
<evidence type="ECO:0000256" key="1">
    <source>
        <dbReference type="ARBA" id="ARBA00023172"/>
    </source>
</evidence>
<organism evidence="3 4">
    <name type="scientific">Fermentimicrarchaeum limneticum</name>
    <dbReference type="NCBI Taxonomy" id="2795018"/>
    <lineage>
        <taxon>Archaea</taxon>
        <taxon>Candidatus Micrarchaeota</taxon>
        <taxon>Candidatus Fermentimicrarchaeales</taxon>
        <taxon>Candidatus Fermentimicrarchaeaceae</taxon>
        <taxon>Candidatus Fermentimicrarchaeum</taxon>
    </lineage>
</organism>
<dbReference type="Pfam" id="PF00589">
    <property type="entry name" value="Phage_integrase"/>
    <property type="match status" value="1"/>
</dbReference>
<accession>A0A7D5XCU9</accession>
<dbReference type="KEGG" id="flt:Sv326_0696"/>
<keyword evidence="1" id="KW-0233">DNA recombination</keyword>
<dbReference type="InterPro" id="IPR011010">
    <property type="entry name" value="DNA_brk_join_enz"/>
</dbReference>
<evidence type="ECO:0000313" key="4">
    <source>
        <dbReference type="Proteomes" id="UP000510821"/>
    </source>
</evidence>
<dbReference type="GO" id="GO:0015074">
    <property type="term" value="P:DNA integration"/>
    <property type="evidence" value="ECO:0007669"/>
    <property type="project" value="InterPro"/>
</dbReference>